<dbReference type="PROSITE" id="PS50157">
    <property type="entry name" value="ZINC_FINGER_C2H2_2"/>
    <property type="match status" value="1"/>
</dbReference>
<protein>
    <recommendedName>
        <fullName evidence="3">C2H2-type domain-containing protein</fullName>
    </recommendedName>
</protein>
<feature type="domain" description="C2H2-type" evidence="3">
    <location>
        <begin position="168"/>
        <end position="198"/>
    </location>
</feature>
<proteinExistence type="predicted"/>
<gene>
    <name evidence="4" type="ORF">LRAMOSA00099</name>
</gene>
<dbReference type="InterPro" id="IPR013087">
    <property type="entry name" value="Znf_C2H2_type"/>
</dbReference>
<feature type="compositionally biased region" description="Polar residues" evidence="2">
    <location>
        <begin position="14"/>
        <end position="23"/>
    </location>
</feature>
<keyword evidence="1" id="KW-0862">Zinc</keyword>
<evidence type="ECO:0000256" key="1">
    <source>
        <dbReference type="PROSITE-ProRule" id="PRU00042"/>
    </source>
</evidence>
<dbReference type="EMBL" id="LK023313">
    <property type="protein sequence ID" value="CDS02694.1"/>
    <property type="molecule type" value="Genomic_DNA"/>
</dbReference>
<feature type="region of interest" description="Disordered" evidence="2">
    <location>
        <begin position="1"/>
        <end position="23"/>
    </location>
</feature>
<evidence type="ECO:0000313" key="4">
    <source>
        <dbReference type="EMBL" id="CDS02694.1"/>
    </source>
</evidence>
<dbReference type="AlphaFoldDB" id="A0A077W8B5"/>
<evidence type="ECO:0000256" key="2">
    <source>
        <dbReference type="SAM" id="MobiDB-lite"/>
    </source>
</evidence>
<organism evidence="4">
    <name type="scientific">Lichtheimia ramosa</name>
    <dbReference type="NCBI Taxonomy" id="688394"/>
    <lineage>
        <taxon>Eukaryota</taxon>
        <taxon>Fungi</taxon>
        <taxon>Fungi incertae sedis</taxon>
        <taxon>Mucoromycota</taxon>
        <taxon>Mucoromycotina</taxon>
        <taxon>Mucoromycetes</taxon>
        <taxon>Mucorales</taxon>
        <taxon>Lichtheimiaceae</taxon>
        <taxon>Lichtheimia</taxon>
    </lineage>
</organism>
<sequence length="209" mass="23570">MDLTMTPPPLSYSPEVSTPSSDITNDSVFLSTPQISHSSVSIITSDNPLWPEISGMILPKRFNMQLVAKDVAEVITKHCANQGGLANRSLVLQAAFIAVTYLTDDRCLQQEYHKDVVNELDNFIMQQQLGSWIHIHSPTPKIIQNDEMTPQVVSKPRAKRSARAAGKHVCHHCWATFSRTESLRRHHRDSCTYTKANKTSQHYVFSVRN</sequence>
<keyword evidence="1" id="KW-0479">Metal-binding</keyword>
<evidence type="ECO:0000259" key="3">
    <source>
        <dbReference type="PROSITE" id="PS50157"/>
    </source>
</evidence>
<dbReference type="GO" id="GO:0008270">
    <property type="term" value="F:zinc ion binding"/>
    <property type="evidence" value="ECO:0007669"/>
    <property type="project" value="UniProtKB-KW"/>
</dbReference>
<keyword evidence="1" id="KW-0863">Zinc-finger</keyword>
<name>A0A077W8B5_9FUNG</name>
<feature type="compositionally biased region" description="Pro residues" evidence="2">
    <location>
        <begin position="1"/>
        <end position="11"/>
    </location>
</feature>
<dbReference type="OrthoDB" id="2288531at2759"/>
<reference evidence="4" key="1">
    <citation type="journal article" date="2014" name="Genome Announc.">
        <title>De novo whole-genome sequence and genome annotation of Lichtheimia ramosa.</title>
        <authorList>
            <person name="Linde J."/>
            <person name="Schwartze V."/>
            <person name="Binder U."/>
            <person name="Lass-Florl C."/>
            <person name="Voigt K."/>
            <person name="Horn F."/>
        </authorList>
    </citation>
    <scope>NUCLEOTIDE SEQUENCE</scope>
    <source>
        <strain evidence="4">JMRC FSU:6197</strain>
    </source>
</reference>
<accession>A0A077W8B5</accession>